<protein>
    <submittedName>
        <fullName evidence="2">Uncharacterized protein</fullName>
    </submittedName>
</protein>
<organism evidence="2 3">
    <name type="scientific">Elysia marginata</name>
    <dbReference type="NCBI Taxonomy" id="1093978"/>
    <lineage>
        <taxon>Eukaryota</taxon>
        <taxon>Metazoa</taxon>
        <taxon>Spiralia</taxon>
        <taxon>Lophotrochozoa</taxon>
        <taxon>Mollusca</taxon>
        <taxon>Gastropoda</taxon>
        <taxon>Heterobranchia</taxon>
        <taxon>Euthyneura</taxon>
        <taxon>Panpulmonata</taxon>
        <taxon>Sacoglossa</taxon>
        <taxon>Placobranchoidea</taxon>
        <taxon>Plakobranchidae</taxon>
        <taxon>Elysia</taxon>
    </lineage>
</organism>
<reference evidence="2 3" key="1">
    <citation type="journal article" date="2021" name="Elife">
        <title>Chloroplast acquisition without the gene transfer in kleptoplastic sea slugs, Plakobranchus ocellatus.</title>
        <authorList>
            <person name="Maeda T."/>
            <person name="Takahashi S."/>
            <person name="Yoshida T."/>
            <person name="Shimamura S."/>
            <person name="Takaki Y."/>
            <person name="Nagai Y."/>
            <person name="Toyoda A."/>
            <person name="Suzuki Y."/>
            <person name="Arimoto A."/>
            <person name="Ishii H."/>
            <person name="Satoh N."/>
            <person name="Nishiyama T."/>
            <person name="Hasebe M."/>
            <person name="Maruyama T."/>
            <person name="Minagawa J."/>
            <person name="Obokata J."/>
            <person name="Shigenobu S."/>
        </authorList>
    </citation>
    <scope>NUCLEOTIDE SEQUENCE [LARGE SCALE GENOMIC DNA]</scope>
</reference>
<sequence>MTKKYWGSKFSDLGNHLQGPLRHGDQGERGGVVSASDSRSRGRGFDSRPCHVAIALGKQFTLTFPSPPTCKMGPSYRLQMHWSAGALVALLCGDTVTLSNKDKFLERD</sequence>
<comment type="caution">
    <text evidence="2">The sequence shown here is derived from an EMBL/GenBank/DDBJ whole genome shotgun (WGS) entry which is preliminary data.</text>
</comment>
<dbReference type="EMBL" id="BMAT01003980">
    <property type="protein sequence ID" value="GFR65771.1"/>
    <property type="molecule type" value="Genomic_DNA"/>
</dbReference>
<proteinExistence type="predicted"/>
<evidence type="ECO:0000256" key="1">
    <source>
        <dbReference type="SAM" id="MobiDB-lite"/>
    </source>
</evidence>
<evidence type="ECO:0000313" key="3">
    <source>
        <dbReference type="Proteomes" id="UP000762676"/>
    </source>
</evidence>
<name>A0AAV4EYZ7_9GAST</name>
<dbReference type="AlphaFoldDB" id="A0AAV4EYZ7"/>
<dbReference type="Proteomes" id="UP000762676">
    <property type="component" value="Unassembled WGS sequence"/>
</dbReference>
<gene>
    <name evidence="2" type="ORF">ElyMa_001954400</name>
</gene>
<accession>A0AAV4EYZ7</accession>
<evidence type="ECO:0000313" key="2">
    <source>
        <dbReference type="EMBL" id="GFR65771.1"/>
    </source>
</evidence>
<keyword evidence="3" id="KW-1185">Reference proteome</keyword>
<feature type="region of interest" description="Disordered" evidence="1">
    <location>
        <begin position="1"/>
        <end position="46"/>
    </location>
</feature>